<reference evidence="2" key="1">
    <citation type="submission" date="2020-12" db="EMBL/GenBank/DDBJ databases">
        <authorList>
            <person name="Iha C."/>
        </authorList>
    </citation>
    <scope>NUCLEOTIDE SEQUENCE</scope>
</reference>
<evidence type="ECO:0000313" key="3">
    <source>
        <dbReference type="Proteomes" id="UP000708148"/>
    </source>
</evidence>
<sequence length="231" mass="24901">MGQSIRAKVIKVDEKDNVLVMSERAVLFDEAMGFLNVGDEVKGVVTGVVDYGAFVDIRLQDGLLHGVAGLVHKSELSWDKVATPDALLKEGTEVTAIVTGIDKDLGRISLSLRQAQQDPLRETLDTLLPISEAPPSGSSYAPGGTSLRGLDTIVDALQAVEGIEAVQLGRQANETHVVSQDLEIWLAKEDVPAGFNVVARAGRQLQEVYITTELSRDQMKEVLESVLARTV</sequence>
<keyword evidence="3" id="KW-1185">Reference proteome</keyword>
<dbReference type="GO" id="GO:0003676">
    <property type="term" value="F:nucleic acid binding"/>
    <property type="evidence" value="ECO:0007669"/>
    <property type="project" value="InterPro"/>
</dbReference>
<dbReference type="InterPro" id="IPR012340">
    <property type="entry name" value="NA-bd_OB-fold"/>
</dbReference>
<dbReference type="Proteomes" id="UP000708148">
    <property type="component" value="Unassembled WGS sequence"/>
</dbReference>
<evidence type="ECO:0000259" key="1">
    <source>
        <dbReference type="PROSITE" id="PS50126"/>
    </source>
</evidence>
<evidence type="ECO:0000313" key="2">
    <source>
        <dbReference type="EMBL" id="CAD7697657.1"/>
    </source>
</evidence>
<feature type="domain" description="S1 motif" evidence="1">
    <location>
        <begin position="1"/>
        <end position="24"/>
    </location>
</feature>
<dbReference type="PROSITE" id="PS50126">
    <property type="entry name" value="S1"/>
    <property type="match status" value="2"/>
</dbReference>
<organism evidence="2 3">
    <name type="scientific">Ostreobium quekettii</name>
    <dbReference type="NCBI Taxonomy" id="121088"/>
    <lineage>
        <taxon>Eukaryota</taxon>
        <taxon>Viridiplantae</taxon>
        <taxon>Chlorophyta</taxon>
        <taxon>core chlorophytes</taxon>
        <taxon>Ulvophyceae</taxon>
        <taxon>TCBD clade</taxon>
        <taxon>Bryopsidales</taxon>
        <taxon>Ostreobineae</taxon>
        <taxon>Ostreobiaceae</taxon>
        <taxon>Ostreobium</taxon>
    </lineage>
</organism>
<proteinExistence type="predicted"/>
<dbReference type="SUPFAM" id="SSF50249">
    <property type="entry name" value="Nucleic acid-binding proteins"/>
    <property type="match status" value="1"/>
</dbReference>
<dbReference type="InterPro" id="IPR052757">
    <property type="entry name" value="Ribosomal_protein_S1"/>
</dbReference>
<dbReference type="EMBL" id="CAJHUC010000694">
    <property type="protein sequence ID" value="CAD7697657.1"/>
    <property type="molecule type" value="Genomic_DNA"/>
</dbReference>
<dbReference type="SMART" id="SM00316">
    <property type="entry name" value="S1"/>
    <property type="match status" value="1"/>
</dbReference>
<dbReference type="PANTHER" id="PTHR47559">
    <property type="entry name" value="OS03G0844900 PROTEIN"/>
    <property type="match status" value="1"/>
</dbReference>
<dbReference type="OrthoDB" id="412781at2759"/>
<feature type="domain" description="S1 motif" evidence="1">
    <location>
        <begin position="38"/>
        <end position="113"/>
    </location>
</feature>
<comment type="caution">
    <text evidence="2">The sequence shown here is derived from an EMBL/GenBank/DDBJ whole genome shotgun (WGS) entry which is preliminary data.</text>
</comment>
<dbReference type="Gene3D" id="2.40.50.140">
    <property type="entry name" value="Nucleic acid-binding proteins"/>
    <property type="match status" value="1"/>
</dbReference>
<name>A0A8S1IVD0_9CHLO</name>
<accession>A0A8S1IVD0</accession>
<dbReference type="PANTHER" id="PTHR47559:SF1">
    <property type="entry name" value="OS03G0844900 PROTEIN"/>
    <property type="match status" value="1"/>
</dbReference>
<dbReference type="AlphaFoldDB" id="A0A8S1IVD0"/>
<protein>
    <recommendedName>
        <fullName evidence="1">S1 motif domain-containing protein</fullName>
    </recommendedName>
</protein>
<dbReference type="Pfam" id="PF00575">
    <property type="entry name" value="S1"/>
    <property type="match status" value="1"/>
</dbReference>
<dbReference type="InterPro" id="IPR003029">
    <property type="entry name" value="S1_domain"/>
</dbReference>
<gene>
    <name evidence="2" type="ORF">OSTQU699_LOCUS3017</name>
</gene>